<protein>
    <submittedName>
        <fullName evidence="2">Uncharacterized protein</fullName>
    </submittedName>
</protein>
<reference evidence="2" key="2">
    <citation type="submission" date="2020-11" db="EMBL/GenBank/DDBJ databases">
        <authorList>
            <person name="McCartney M.A."/>
            <person name="Auch B."/>
            <person name="Kono T."/>
            <person name="Mallez S."/>
            <person name="Becker A."/>
            <person name="Gohl D.M."/>
            <person name="Silverstein K.A.T."/>
            <person name="Koren S."/>
            <person name="Bechman K.B."/>
            <person name="Herman A."/>
            <person name="Abrahante J.E."/>
            <person name="Garbe J."/>
        </authorList>
    </citation>
    <scope>NUCLEOTIDE SEQUENCE</scope>
    <source>
        <strain evidence="2">Duluth1</strain>
        <tissue evidence="2">Whole animal</tissue>
    </source>
</reference>
<feature type="transmembrane region" description="Helical" evidence="1">
    <location>
        <begin position="20"/>
        <end position="40"/>
    </location>
</feature>
<keyword evidence="1" id="KW-0472">Membrane</keyword>
<dbReference type="Proteomes" id="UP000828390">
    <property type="component" value="Unassembled WGS sequence"/>
</dbReference>
<accession>A0A9D4F8M2</accession>
<keyword evidence="3" id="KW-1185">Reference proteome</keyword>
<evidence type="ECO:0000313" key="3">
    <source>
        <dbReference type="Proteomes" id="UP000828390"/>
    </source>
</evidence>
<organism evidence="2 3">
    <name type="scientific">Dreissena polymorpha</name>
    <name type="common">Zebra mussel</name>
    <name type="synonym">Mytilus polymorpha</name>
    <dbReference type="NCBI Taxonomy" id="45954"/>
    <lineage>
        <taxon>Eukaryota</taxon>
        <taxon>Metazoa</taxon>
        <taxon>Spiralia</taxon>
        <taxon>Lophotrochozoa</taxon>
        <taxon>Mollusca</taxon>
        <taxon>Bivalvia</taxon>
        <taxon>Autobranchia</taxon>
        <taxon>Heteroconchia</taxon>
        <taxon>Euheterodonta</taxon>
        <taxon>Imparidentia</taxon>
        <taxon>Neoheterodontei</taxon>
        <taxon>Myida</taxon>
        <taxon>Dreissenoidea</taxon>
        <taxon>Dreissenidae</taxon>
        <taxon>Dreissena</taxon>
    </lineage>
</organism>
<comment type="caution">
    <text evidence="2">The sequence shown here is derived from an EMBL/GenBank/DDBJ whole genome shotgun (WGS) entry which is preliminary data.</text>
</comment>
<reference evidence="2" key="1">
    <citation type="journal article" date="2019" name="bioRxiv">
        <title>The Genome of the Zebra Mussel, Dreissena polymorpha: A Resource for Invasive Species Research.</title>
        <authorList>
            <person name="McCartney M.A."/>
            <person name="Auch B."/>
            <person name="Kono T."/>
            <person name="Mallez S."/>
            <person name="Zhang Y."/>
            <person name="Obille A."/>
            <person name="Becker A."/>
            <person name="Abrahante J.E."/>
            <person name="Garbe J."/>
            <person name="Badalamenti J.P."/>
            <person name="Herman A."/>
            <person name="Mangelson H."/>
            <person name="Liachko I."/>
            <person name="Sullivan S."/>
            <person name="Sone E.D."/>
            <person name="Koren S."/>
            <person name="Silverstein K.A.T."/>
            <person name="Beckman K.B."/>
            <person name="Gohl D.M."/>
        </authorList>
    </citation>
    <scope>NUCLEOTIDE SEQUENCE</scope>
    <source>
        <strain evidence="2">Duluth1</strain>
        <tissue evidence="2">Whole animal</tissue>
    </source>
</reference>
<evidence type="ECO:0000313" key="2">
    <source>
        <dbReference type="EMBL" id="KAH3794394.1"/>
    </source>
</evidence>
<evidence type="ECO:0000256" key="1">
    <source>
        <dbReference type="SAM" id="Phobius"/>
    </source>
</evidence>
<sequence length="128" mass="14179">MSPMIPQGEPFMESLIYNRPMLYSISISGGAIIALASGLLPEANEYFERVQLPTKVSRTGAITYREVSRTGAITYRELVQLPTEVSRTGAITYRELVQLPTEATDIVGAFVIDRTLQLLCGTGKVRRR</sequence>
<name>A0A9D4F8M2_DREPO</name>
<dbReference type="EMBL" id="JAIWYP010000007">
    <property type="protein sequence ID" value="KAH3794394.1"/>
    <property type="molecule type" value="Genomic_DNA"/>
</dbReference>
<gene>
    <name evidence="2" type="ORF">DPMN_147927</name>
</gene>
<keyword evidence="1" id="KW-1133">Transmembrane helix</keyword>
<dbReference type="AlphaFoldDB" id="A0A9D4F8M2"/>
<proteinExistence type="predicted"/>
<keyword evidence="1" id="KW-0812">Transmembrane</keyword>